<protein>
    <submittedName>
        <fullName evidence="1">Uncharacterized protein</fullName>
    </submittedName>
</protein>
<dbReference type="EMBL" id="JAKUCV010006991">
    <property type="protein sequence ID" value="KAJ4825139.1"/>
    <property type="molecule type" value="Genomic_DNA"/>
</dbReference>
<gene>
    <name evidence="1" type="ORF">Tsubulata_008673</name>
</gene>
<proteinExistence type="predicted"/>
<evidence type="ECO:0000313" key="2">
    <source>
        <dbReference type="Proteomes" id="UP001141552"/>
    </source>
</evidence>
<evidence type="ECO:0000313" key="1">
    <source>
        <dbReference type="EMBL" id="KAJ4825139.1"/>
    </source>
</evidence>
<dbReference type="Proteomes" id="UP001141552">
    <property type="component" value="Unassembled WGS sequence"/>
</dbReference>
<keyword evidence="2" id="KW-1185">Reference proteome</keyword>
<dbReference type="OrthoDB" id="69656at2759"/>
<sequence>MDCAHCNKVHEILNSSGNIDSSYQMNRSMIYSFLQVPSSAGIAGLTENSSSRLTYALTLPRRLVKQDHQRILQLTRMEIKTIFIV</sequence>
<dbReference type="AlphaFoldDB" id="A0A9Q0F5A8"/>
<name>A0A9Q0F5A8_9ROSI</name>
<organism evidence="1 2">
    <name type="scientific">Turnera subulata</name>
    <dbReference type="NCBI Taxonomy" id="218843"/>
    <lineage>
        <taxon>Eukaryota</taxon>
        <taxon>Viridiplantae</taxon>
        <taxon>Streptophyta</taxon>
        <taxon>Embryophyta</taxon>
        <taxon>Tracheophyta</taxon>
        <taxon>Spermatophyta</taxon>
        <taxon>Magnoliopsida</taxon>
        <taxon>eudicotyledons</taxon>
        <taxon>Gunneridae</taxon>
        <taxon>Pentapetalae</taxon>
        <taxon>rosids</taxon>
        <taxon>fabids</taxon>
        <taxon>Malpighiales</taxon>
        <taxon>Passifloraceae</taxon>
        <taxon>Turnera</taxon>
    </lineage>
</organism>
<reference evidence="1" key="1">
    <citation type="submission" date="2022-02" db="EMBL/GenBank/DDBJ databases">
        <authorList>
            <person name="Henning P.M."/>
            <person name="McCubbin A.G."/>
            <person name="Shore J.S."/>
        </authorList>
    </citation>
    <scope>NUCLEOTIDE SEQUENCE</scope>
    <source>
        <strain evidence="1">F60SS</strain>
        <tissue evidence="1">Leaves</tissue>
    </source>
</reference>
<reference evidence="1" key="2">
    <citation type="journal article" date="2023" name="Plants (Basel)">
        <title>Annotation of the Turnera subulata (Passifloraceae) Draft Genome Reveals the S-Locus Evolved after the Divergence of Turneroideae from Passifloroideae in a Stepwise Manner.</title>
        <authorList>
            <person name="Henning P.M."/>
            <person name="Roalson E.H."/>
            <person name="Mir W."/>
            <person name="McCubbin A.G."/>
            <person name="Shore J.S."/>
        </authorList>
    </citation>
    <scope>NUCLEOTIDE SEQUENCE</scope>
    <source>
        <strain evidence="1">F60SS</strain>
    </source>
</reference>
<accession>A0A9Q0F5A8</accession>
<comment type="caution">
    <text evidence="1">The sequence shown here is derived from an EMBL/GenBank/DDBJ whole genome shotgun (WGS) entry which is preliminary data.</text>
</comment>